<sequence>MTRADAVVVGAGLAGLAAARDLEAGGAQVTVVEARPRVGGRVEQVQGPDGRRIQLGGEVVGSAHTSYLGLVGELGLTLTSSYVTEPGEITRQIPGSVDIGEWPSWCTPADREASVKVQEALAKVLASIDPDDPWSCPDLERLDRLSVGDWLREVGATPGVLRLWELSHLSLSDGSIERQSLFAYARKTVVGGTTGSYDVEQWENLRVAEGSATVALRMAEGLRDVRLATPVRRVQIKPSGTLVTTEAGEQLHADAVVIAVPSGPARDIDFEGVSHARLASLRRQRHAWAAKFVAAYDEPFWRTRGQNALSECEGILGSTWPQQHGVISALIPPERYAAFVAAEPETRTREALAQIADLYGSQASTPLQTWTRLWGTDPWAQGYVTNWCPGDVMAVGPLHGTHEPPLYVCGSDQWVAGYMEGAVRTGRGAAAAALAGK</sequence>
<feature type="domain" description="Amine oxidase" evidence="5">
    <location>
        <begin position="13"/>
        <end position="433"/>
    </location>
</feature>
<dbReference type="Proteomes" id="UP001164390">
    <property type="component" value="Chromosome"/>
</dbReference>
<dbReference type="InterPro" id="IPR036188">
    <property type="entry name" value="FAD/NAD-bd_sf"/>
</dbReference>
<keyword evidence="7" id="KW-1185">Reference proteome</keyword>
<feature type="binding site" evidence="4">
    <location>
        <position position="231"/>
    </location>
    <ligand>
        <name>FAD</name>
        <dbReference type="ChEBI" id="CHEBI:57692"/>
    </ligand>
</feature>
<dbReference type="PANTHER" id="PTHR43563">
    <property type="entry name" value="AMINE OXIDASE"/>
    <property type="match status" value="1"/>
</dbReference>
<dbReference type="RefSeq" id="WP_271635979.1">
    <property type="nucleotide sequence ID" value="NZ_CP094970.1"/>
</dbReference>
<dbReference type="EMBL" id="CP094970">
    <property type="protein sequence ID" value="UYM07035.1"/>
    <property type="molecule type" value="Genomic_DNA"/>
</dbReference>
<dbReference type="Gene3D" id="3.50.50.60">
    <property type="entry name" value="FAD/NAD(P)-binding domain"/>
    <property type="match status" value="1"/>
</dbReference>
<dbReference type="InterPro" id="IPR050703">
    <property type="entry name" value="Flavin_MAO"/>
</dbReference>
<evidence type="ECO:0000256" key="3">
    <source>
        <dbReference type="ARBA" id="ARBA00023002"/>
    </source>
</evidence>
<accession>A0AA46YLK2</accession>
<dbReference type="Gene3D" id="3.90.660.10">
    <property type="match status" value="1"/>
</dbReference>
<protein>
    <submittedName>
        <fullName evidence="6">FAD-dependent oxidoreductase</fullName>
    </submittedName>
</protein>
<dbReference type="InterPro" id="IPR001613">
    <property type="entry name" value="Flavin_amine_oxidase"/>
</dbReference>
<gene>
    <name evidence="6" type="ORF">L0C25_08145</name>
</gene>
<organism evidence="6 7">
    <name type="scientific">Solicola gregarius</name>
    <dbReference type="NCBI Taxonomy" id="2908642"/>
    <lineage>
        <taxon>Bacteria</taxon>
        <taxon>Bacillati</taxon>
        <taxon>Actinomycetota</taxon>
        <taxon>Actinomycetes</taxon>
        <taxon>Propionibacteriales</taxon>
        <taxon>Nocardioidaceae</taxon>
        <taxon>Solicola</taxon>
    </lineage>
</organism>
<proteinExistence type="inferred from homology"/>
<comment type="cofactor">
    <cofactor evidence="1">
        <name>FAD</name>
        <dbReference type="ChEBI" id="CHEBI:57692"/>
    </cofactor>
</comment>
<evidence type="ECO:0000259" key="5">
    <source>
        <dbReference type="Pfam" id="PF01593"/>
    </source>
</evidence>
<dbReference type="PANTHER" id="PTHR43563:SF1">
    <property type="entry name" value="AMINE OXIDASE [FLAVIN-CONTAINING] B"/>
    <property type="match status" value="1"/>
</dbReference>
<evidence type="ECO:0000256" key="1">
    <source>
        <dbReference type="ARBA" id="ARBA00001974"/>
    </source>
</evidence>
<dbReference type="GO" id="GO:0016491">
    <property type="term" value="F:oxidoreductase activity"/>
    <property type="evidence" value="ECO:0007669"/>
    <property type="project" value="UniProtKB-KW"/>
</dbReference>
<evidence type="ECO:0000313" key="7">
    <source>
        <dbReference type="Proteomes" id="UP001164390"/>
    </source>
</evidence>
<dbReference type="InterPro" id="IPR002937">
    <property type="entry name" value="Amino_oxidase"/>
</dbReference>
<dbReference type="Gene3D" id="1.10.405.10">
    <property type="entry name" value="Guanine Nucleotide Dissociation Inhibitor, domain 1"/>
    <property type="match status" value="1"/>
</dbReference>
<dbReference type="Pfam" id="PF01593">
    <property type="entry name" value="Amino_oxidase"/>
    <property type="match status" value="1"/>
</dbReference>
<comment type="similarity">
    <text evidence="2">Belongs to the flavin monoamine oxidase family.</text>
</comment>
<evidence type="ECO:0000256" key="2">
    <source>
        <dbReference type="ARBA" id="ARBA00005995"/>
    </source>
</evidence>
<feature type="binding site" evidence="4">
    <location>
        <begin position="33"/>
        <end position="34"/>
    </location>
    <ligand>
        <name>FAD</name>
        <dbReference type="ChEBI" id="CHEBI:57692"/>
    </ligand>
</feature>
<dbReference type="SUPFAM" id="SSF54373">
    <property type="entry name" value="FAD-linked reductases, C-terminal domain"/>
    <property type="match status" value="1"/>
</dbReference>
<dbReference type="KEGG" id="sgrg:L0C25_08145"/>
<evidence type="ECO:0000313" key="6">
    <source>
        <dbReference type="EMBL" id="UYM07035.1"/>
    </source>
</evidence>
<evidence type="ECO:0000256" key="4">
    <source>
        <dbReference type="PIRSR" id="PIRSR601613-1"/>
    </source>
</evidence>
<reference evidence="6" key="1">
    <citation type="submission" date="2022-01" db="EMBL/GenBank/DDBJ databases">
        <title>Nocardioidaceae gen. sp. A5X3R13.</title>
        <authorList>
            <person name="Lopez Marin M.A."/>
            <person name="Uhlik O."/>
        </authorList>
    </citation>
    <scope>NUCLEOTIDE SEQUENCE</scope>
    <source>
        <strain evidence="6">A5X3R13</strain>
    </source>
</reference>
<dbReference type="PRINTS" id="PR00757">
    <property type="entry name" value="AMINEOXDASEF"/>
</dbReference>
<dbReference type="AlphaFoldDB" id="A0AA46YLK2"/>
<dbReference type="SUPFAM" id="SSF51905">
    <property type="entry name" value="FAD/NAD(P)-binding domain"/>
    <property type="match status" value="1"/>
</dbReference>
<name>A0AA46YLK2_9ACTN</name>
<keyword evidence="3" id="KW-0560">Oxidoreductase</keyword>